<evidence type="ECO:0000256" key="1">
    <source>
        <dbReference type="SAM" id="MobiDB-lite"/>
    </source>
</evidence>
<comment type="caution">
    <text evidence="2">The sequence shown here is derived from an EMBL/GenBank/DDBJ whole genome shotgun (WGS) entry which is preliminary data.</text>
</comment>
<feature type="non-terminal residue" evidence="2">
    <location>
        <position position="87"/>
    </location>
</feature>
<proteinExistence type="predicted"/>
<name>A0ABW9IZH1_STRGJ</name>
<gene>
    <name evidence="2" type="ORF">ACKI1S_48620</name>
</gene>
<evidence type="ECO:0000313" key="3">
    <source>
        <dbReference type="Proteomes" id="UP001631993"/>
    </source>
</evidence>
<protein>
    <submittedName>
        <fullName evidence="2">Uncharacterized protein</fullName>
    </submittedName>
</protein>
<dbReference type="RefSeq" id="WP_409098083.1">
    <property type="nucleotide sequence ID" value="NZ_JBJVNE010000464.1"/>
</dbReference>
<keyword evidence="3" id="KW-1185">Reference proteome</keyword>
<reference evidence="2 3" key="1">
    <citation type="submission" date="2024-12" db="EMBL/GenBank/DDBJ databases">
        <title>Forecasting of Potato common scab and diversities of Pathogenic streptomyces spp. in china.</title>
        <authorList>
            <person name="Handique U."/>
            <person name="Wu J."/>
        </authorList>
    </citation>
    <scope>NUCLEOTIDE SEQUENCE [LARGE SCALE GENOMIC DNA]</scope>
    <source>
        <strain evidence="2 3">ZRIMU1585</strain>
    </source>
</reference>
<feature type="region of interest" description="Disordered" evidence="1">
    <location>
        <begin position="1"/>
        <end position="35"/>
    </location>
</feature>
<dbReference type="EMBL" id="JBJVNE010000464">
    <property type="protein sequence ID" value="MFM9653841.1"/>
    <property type="molecule type" value="Genomic_DNA"/>
</dbReference>
<dbReference type="Proteomes" id="UP001631993">
    <property type="component" value="Unassembled WGS sequence"/>
</dbReference>
<sequence>QPLPQPQDQNQATNTTPAQPQPQPATKQTATAAPKADFSIQWNTNAPMLALNGRPLHTGANLSTILFDQATKVTVGDNTLAVKVPLG</sequence>
<organism evidence="2 3">
    <name type="scientific">Streptomyces galilaeus</name>
    <dbReference type="NCBI Taxonomy" id="33899"/>
    <lineage>
        <taxon>Bacteria</taxon>
        <taxon>Bacillati</taxon>
        <taxon>Actinomycetota</taxon>
        <taxon>Actinomycetes</taxon>
        <taxon>Kitasatosporales</taxon>
        <taxon>Streptomycetaceae</taxon>
        <taxon>Streptomyces</taxon>
    </lineage>
</organism>
<accession>A0ABW9IZH1</accession>
<evidence type="ECO:0000313" key="2">
    <source>
        <dbReference type="EMBL" id="MFM9653841.1"/>
    </source>
</evidence>
<feature type="non-terminal residue" evidence="2">
    <location>
        <position position="1"/>
    </location>
</feature>